<name>A0A239K4T6_9FIRM</name>
<reference evidence="2 3" key="1">
    <citation type="submission" date="2017-06" db="EMBL/GenBank/DDBJ databases">
        <authorList>
            <person name="Kim H.J."/>
            <person name="Triplett B.A."/>
        </authorList>
    </citation>
    <scope>NUCLEOTIDE SEQUENCE [LARGE SCALE GENOMIC DNA]</scope>
    <source>
        <strain evidence="2 3">SCA</strain>
    </source>
</reference>
<organism evidence="2 3">
    <name type="scientific">Anaerovirgula multivorans</name>
    <dbReference type="NCBI Taxonomy" id="312168"/>
    <lineage>
        <taxon>Bacteria</taxon>
        <taxon>Bacillati</taxon>
        <taxon>Bacillota</taxon>
        <taxon>Clostridia</taxon>
        <taxon>Peptostreptococcales</taxon>
        <taxon>Natronincolaceae</taxon>
        <taxon>Anaerovirgula</taxon>
    </lineage>
</organism>
<gene>
    <name evidence="2" type="ORF">SAMN05446037_104231</name>
</gene>
<dbReference type="Proteomes" id="UP000198304">
    <property type="component" value="Unassembled WGS sequence"/>
</dbReference>
<dbReference type="Gene3D" id="2.30.30.40">
    <property type="entry name" value="SH3 Domains"/>
    <property type="match status" value="1"/>
</dbReference>
<sequence length="137" mass="15178">MKKMFGTALILAILMLTNVAFAETVDLQQTLEISENLSMVEDNEANTVSPVPISDNHETNSEIKPTATYRYIVLYNGVNVRTGPGMNYTSIGHVNKGDYVYSRDYGVSDGKGYYWLYVTGPACGAGYVRTDMIRESN</sequence>
<dbReference type="RefSeq" id="WP_089285230.1">
    <property type="nucleotide sequence ID" value="NZ_FZOJ01000042.1"/>
</dbReference>
<keyword evidence="3" id="KW-1185">Reference proteome</keyword>
<proteinExistence type="predicted"/>
<feature type="signal peptide" evidence="1">
    <location>
        <begin position="1"/>
        <end position="22"/>
    </location>
</feature>
<evidence type="ECO:0008006" key="4">
    <source>
        <dbReference type="Google" id="ProtNLM"/>
    </source>
</evidence>
<evidence type="ECO:0000256" key="1">
    <source>
        <dbReference type="SAM" id="SignalP"/>
    </source>
</evidence>
<protein>
    <recommendedName>
        <fullName evidence="4">SH3 domain-containing protein</fullName>
    </recommendedName>
</protein>
<evidence type="ECO:0000313" key="2">
    <source>
        <dbReference type="EMBL" id="SNT12653.1"/>
    </source>
</evidence>
<accession>A0A239K4T6</accession>
<evidence type="ECO:0000313" key="3">
    <source>
        <dbReference type="Proteomes" id="UP000198304"/>
    </source>
</evidence>
<dbReference type="AlphaFoldDB" id="A0A239K4T6"/>
<feature type="chain" id="PRO_5013371650" description="SH3 domain-containing protein" evidence="1">
    <location>
        <begin position="23"/>
        <end position="137"/>
    </location>
</feature>
<dbReference type="OrthoDB" id="1976592at2"/>
<keyword evidence="1" id="KW-0732">Signal</keyword>
<dbReference type="EMBL" id="FZOJ01000042">
    <property type="protein sequence ID" value="SNT12653.1"/>
    <property type="molecule type" value="Genomic_DNA"/>
</dbReference>